<accession>A0A2K0W2Z0</accession>
<dbReference type="Proteomes" id="UP000236664">
    <property type="component" value="Unassembled WGS sequence"/>
</dbReference>
<comment type="caution">
    <text evidence="1">The sequence shown here is derived from an EMBL/GenBank/DDBJ whole genome shotgun (WGS) entry which is preliminary data.</text>
</comment>
<dbReference type="OrthoDB" id="5103642at2759"/>
<dbReference type="EMBL" id="MTQA01000141">
    <property type="protein sequence ID" value="PNP76645.1"/>
    <property type="molecule type" value="Genomic_DNA"/>
</dbReference>
<name>A0A2K0W2Z0_GIBNY</name>
<evidence type="ECO:0000313" key="1">
    <source>
        <dbReference type="EMBL" id="PNP76645.1"/>
    </source>
</evidence>
<gene>
    <name evidence="1" type="ORF">FNYG_10064</name>
</gene>
<proteinExistence type="predicted"/>
<protein>
    <submittedName>
        <fullName evidence="1">Uncharacterized protein</fullName>
    </submittedName>
</protein>
<keyword evidence="2" id="KW-1185">Reference proteome</keyword>
<sequence length="178" mass="19663">MLILSRAISRVQSSKLLNYLETVTPLTIVSQSSYEFPPDWGLVPPRTDPDLALPGDAMGRELDRIDIPSLDVPISRIIGSTLIAFRPDVEVPELSEIDSETDKRPVTLRLMLRATIIGGAVVHNLCLVIPYDDINGFADLLVQPVRASKGQPAQLVAKILDDETEKPPMPFLILLDER</sequence>
<dbReference type="AlphaFoldDB" id="A0A2K0W2Z0"/>
<organism evidence="1 2">
    <name type="scientific">Gibberella nygamai</name>
    <name type="common">Bean root rot disease fungus</name>
    <name type="synonym">Fusarium nygamai</name>
    <dbReference type="NCBI Taxonomy" id="42673"/>
    <lineage>
        <taxon>Eukaryota</taxon>
        <taxon>Fungi</taxon>
        <taxon>Dikarya</taxon>
        <taxon>Ascomycota</taxon>
        <taxon>Pezizomycotina</taxon>
        <taxon>Sordariomycetes</taxon>
        <taxon>Hypocreomycetidae</taxon>
        <taxon>Hypocreales</taxon>
        <taxon>Nectriaceae</taxon>
        <taxon>Fusarium</taxon>
        <taxon>Fusarium fujikuroi species complex</taxon>
    </lineage>
</organism>
<reference evidence="1 2" key="1">
    <citation type="submission" date="2017-06" db="EMBL/GenBank/DDBJ databases">
        <title>Genome of Fusarium nygamai isolate CS10214.</title>
        <authorList>
            <person name="Gardiner D.M."/>
            <person name="Obanor F."/>
            <person name="Kazan K."/>
        </authorList>
    </citation>
    <scope>NUCLEOTIDE SEQUENCE [LARGE SCALE GENOMIC DNA]</scope>
    <source>
        <strain evidence="1 2">CS10214</strain>
    </source>
</reference>
<evidence type="ECO:0000313" key="2">
    <source>
        <dbReference type="Proteomes" id="UP000236664"/>
    </source>
</evidence>